<dbReference type="Proteomes" id="UP000297851">
    <property type="component" value="Unassembled WGS sequence"/>
</dbReference>
<dbReference type="EMBL" id="SOGO01000007">
    <property type="protein sequence ID" value="TFD06728.1"/>
    <property type="molecule type" value="Genomic_DNA"/>
</dbReference>
<dbReference type="RefSeq" id="WP_134371603.1">
    <property type="nucleotide sequence ID" value="NZ_SOGO01000007.1"/>
</dbReference>
<protein>
    <submittedName>
        <fullName evidence="2">Uncharacterized protein</fullName>
    </submittedName>
</protein>
<reference evidence="2 3" key="1">
    <citation type="submission" date="2019-03" db="EMBL/GenBank/DDBJ databases">
        <title>Genomics of glacier-inhabiting Cryobacterium strains.</title>
        <authorList>
            <person name="Liu Q."/>
            <person name="Xin Y.-H."/>
        </authorList>
    </citation>
    <scope>NUCLEOTIDE SEQUENCE [LARGE SCALE GENOMIC DNA]</scope>
    <source>
        <strain evidence="2 3">TMT2-16</strain>
    </source>
</reference>
<name>A0ABY2JLW9_9MICO</name>
<evidence type="ECO:0000313" key="3">
    <source>
        <dbReference type="Proteomes" id="UP000297851"/>
    </source>
</evidence>
<evidence type="ECO:0000313" key="2">
    <source>
        <dbReference type="EMBL" id="TFD06728.1"/>
    </source>
</evidence>
<sequence length="115" mass="12069">MAEFEPGPPGDGRRHPRGSRVEEAAGGRDLLLTGQHLGVGEVLLVGAGGVQAGVGIRCRSEVICGGCHGPRLAKMVIEVESYSLDIQKSFVFLFNSQASRGQRASAQPLASRAEV</sequence>
<evidence type="ECO:0000256" key="1">
    <source>
        <dbReference type="SAM" id="MobiDB-lite"/>
    </source>
</evidence>
<keyword evidence="3" id="KW-1185">Reference proteome</keyword>
<feature type="region of interest" description="Disordered" evidence="1">
    <location>
        <begin position="1"/>
        <end position="22"/>
    </location>
</feature>
<comment type="caution">
    <text evidence="2">The sequence shown here is derived from an EMBL/GenBank/DDBJ whole genome shotgun (WGS) entry which is preliminary data.</text>
</comment>
<accession>A0ABY2JLW9</accession>
<proteinExistence type="predicted"/>
<gene>
    <name evidence="2" type="ORF">E3T25_00935</name>
</gene>
<organism evidence="2 3">
    <name type="scientific">Cryobacterium sandaracinum</name>
    <dbReference type="NCBI Taxonomy" id="1259247"/>
    <lineage>
        <taxon>Bacteria</taxon>
        <taxon>Bacillati</taxon>
        <taxon>Actinomycetota</taxon>
        <taxon>Actinomycetes</taxon>
        <taxon>Micrococcales</taxon>
        <taxon>Microbacteriaceae</taxon>
        <taxon>Cryobacterium</taxon>
    </lineage>
</organism>